<sequence>MLNSRPGVSFHAPMWTASAWAEAEASCSAEVAASLWLPLQARGMTRDGSSGRQTSAKYWGR</sequence>
<dbReference type="EMBL" id="LGUP01000419">
    <property type="protein sequence ID" value="KOG07017.1"/>
    <property type="molecule type" value="Genomic_DNA"/>
</dbReference>
<gene>
    <name evidence="1" type="ORF">ADK34_41060</name>
</gene>
<name>A0A0L8IZP1_STRVR</name>
<organism evidence="1 2">
    <name type="scientific">Streptomyces viridochromogenes</name>
    <dbReference type="NCBI Taxonomy" id="1938"/>
    <lineage>
        <taxon>Bacteria</taxon>
        <taxon>Bacillati</taxon>
        <taxon>Actinomycetota</taxon>
        <taxon>Actinomycetes</taxon>
        <taxon>Kitasatosporales</taxon>
        <taxon>Streptomycetaceae</taxon>
        <taxon>Streptomyces</taxon>
    </lineage>
</organism>
<dbReference type="Proteomes" id="UP000037023">
    <property type="component" value="Unassembled WGS sequence"/>
</dbReference>
<protein>
    <submittedName>
        <fullName evidence="1">Uncharacterized protein</fullName>
    </submittedName>
</protein>
<proteinExistence type="predicted"/>
<reference evidence="1 2" key="1">
    <citation type="submission" date="2015-06" db="EMBL/GenBank/DDBJ databases">
        <authorList>
            <person name="Hoefler B.C."/>
            <person name="Straight P.D."/>
        </authorList>
    </citation>
    <scope>NUCLEOTIDE SEQUENCE [LARGE SCALE GENOMIC DNA]</scope>
    <source>
        <strain evidence="1 2">NRRL 3427</strain>
    </source>
</reference>
<dbReference type="AlphaFoldDB" id="A0A0L8IZP1"/>
<evidence type="ECO:0000313" key="1">
    <source>
        <dbReference type="EMBL" id="KOG07017.1"/>
    </source>
</evidence>
<dbReference type="PATRIC" id="fig|1938.6.peg.8842"/>
<accession>A0A0L8IZP1</accession>
<evidence type="ECO:0000313" key="2">
    <source>
        <dbReference type="Proteomes" id="UP000037023"/>
    </source>
</evidence>
<comment type="caution">
    <text evidence="1">The sequence shown here is derived from an EMBL/GenBank/DDBJ whole genome shotgun (WGS) entry which is preliminary data.</text>
</comment>